<keyword evidence="5" id="KW-1185">Reference proteome</keyword>
<dbReference type="AlphaFoldDB" id="A0A919CNZ3"/>
<evidence type="ECO:0000313" key="4">
    <source>
        <dbReference type="EMBL" id="GHD47602.1"/>
    </source>
</evidence>
<evidence type="ECO:0000256" key="2">
    <source>
        <dbReference type="ARBA" id="ARBA00006436"/>
    </source>
</evidence>
<dbReference type="EMBL" id="BMZS01000003">
    <property type="protein sequence ID" value="GHD47602.1"/>
    <property type="molecule type" value="Genomic_DNA"/>
</dbReference>
<gene>
    <name evidence="4" type="ORF">GCM10017083_18160</name>
</gene>
<sequence>MVFERLFKGRRQQRPAEAVYEAVVRQARHPVFYTEYGVVDGFEERFDMLVLHVHLVVRRLAEGGAADRAQEVFDALFFDMDRTLRAIGVGDMSVGKRVKDMIRAYYGRTASYEAALTGPAESALAAALARNVFGSHEAGAGAERLARHVRVTVAALAAQPTAEIANGSIGFPDPGSTA</sequence>
<dbReference type="InterPro" id="IPR014569">
    <property type="entry name" value="Ubq_cyt-c_CBP3-rel"/>
</dbReference>
<dbReference type="InterPro" id="IPR007129">
    <property type="entry name" value="Ubiqinol_cyt_c_chaperone_CPB3"/>
</dbReference>
<accession>A0A919CNZ3</accession>
<reference evidence="4" key="1">
    <citation type="journal article" date="2014" name="Int. J. Syst. Evol. Microbiol.">
        <title>Complete genome sequence of Corynebacterium casei LMG S-19264T (=DSM 44701T), isolated from a smear-ripened cheese.</title>
        <authorList>
            <consortium name="US DOE Joint Genome Institute (JGI-PGF)"/>
            <person name="Walter F."/>
            <person name="Albersmeier A."/>
            <person name="Kalinowski J."/>
            <person name="Ruckert C."/>
        </authorList>
    </citation>
    <scope>NUCLEOTIDE SEQUENCE</scope>
    <source>
        <strain evidence="4">KCTC 42651</strain>
    </source>
</reference>
<comment type="similarity">
    <text evidence="2">Belongs to the UPF0174 family.</text>
</comment>
<dbReference type="Pfam" id="PF03981">
    <property type="entry name" value="Ubiq_cyt_C_chap"/>
    <property type="match status" value="1"/>
</dbReference>
<comment type="similarity">
    <text evidence="1">Belongs to the CBP3 family.</text>
</comment>
<organism evidence="4 5">
    <name type="scientific">Thalassobaculum fulvum</name>
    <dbReference type="NCBI Taxonomy" id="1633335"/>
    <lineage>
        <taxon>Bacteria</taxon>
        <taxon>Pseudomonadati</taxon>
        <taxon>Pseudomonadota</taxon>
        <taxon>Alphaproteobacteria</taxon>
        <taxon>Rhodospirillales</taxon>
        <taxon>Thalassobaculaceae</taxon>
        <taxon>Thalassobaculum</taxon>
    </lineage>
</organism>
<feature type="domain" description="Ubiquinol-cytochrome c chaperone" evidence="3">
    <location>
        <begin position="35"/>
        <end position="169"/>
    </location>
</feature>
<evidence type="ECO:0000256" key="1">
    <source>
        <dbReference type="ARBA" id="ARBA00006407"/>
    </source>
</evidence>
<evidence type="ECO:0000313" key="5">
    <source>
        <dbReference type="Proteomes" id="UP000630353"/>
    </source>
</evidence>
<reference evidence="4" key="2">
    <citation type="submission" date="2020-09" db="EMBL/GenBank/DDBJ databases">
        <authorList>
            <person name="Sun Q."/>
            <person name="Kim S."/>
        </authorList>
    </citation>
    <scope>NUCLEOTIDE SEQUENCE</scope>
    <source>
        <strain evidence="4">KCTC 42651</strain>
    </source>
</reference>
<dbReference type="PANTHER" id="PTHR12184">
    <property type="entry name" value="UBIQUINOL-CYTOCHROME C REDUCTASE COMPLEX ASSEMBLY FACTOR 1 FAMILY MEMBER"/>
    <property type="match status" value="1"/>
</dbReference>
<name>A0A919CNZ3_9PROT</name>
<protein>
    <submittedName>
        <fullName evidence="4">Ubiquinol-cytochrome c chaperone</fullName>
    </submittedName>
</protein>
<evidence type="ECO:0000259" key="3">
    <source>
        <dbReference type="Pfam" id="PF03981"/>
    </source>
</evidence>
<dbReference type="PIRSF" id="PIRSF032079">
    <property type="entry name" value="UCP032079"/>
    <property type="match status" value="1"/>
</dbReference>
<proteinExistence type="inferred from homology"/>
<dbReference type="PANTHER" id="PTHR12184:SF1">
    <property type="entry name" value="UBIQUINOL-CYTOCHROME-C REDUCTASE COMPLEX ASSEMBLY FACTOR 1"/>
    <property type="match status" value="1"/>
</dbReference>
<dbReference type="InterPro" id="IPR021150">
    <property type="entry name" value="Ubiq_cyt_c_chap"/>
</dbReference>
<dbReference type="RefSeq" id="WP_189988606.1">
    <property type="nucleotide sequence ID" value="NZ_BMZS01000003.1"/>
</dbReference>
<comment type="caution">
    <text evidence="4">The sequence shown here is derived from an EMBL/GenBank/DDBJ whole genome shotgun (WGS) entry which is preliminary data.</text>
</comment>
<dbReference type="Proteomes" id="UP000630353">
    <property type="component" value="Unassembled WGS sequence"/>
</dbReference>